<proteinExistence type="predicted"/>
<accession>A0A8S1LAQ1</accession>
<dbReference type="Proteomes" id="UP000692954">
    <property type="component" value="Unassembled WGS sequence"/>
</dbReference>
<keyword evidence="2" id="KW-1185">Reference proteome</keyword>
<dbReference type="AlphaFoldDB" id="A0A8S1LAQ1"/>
<evidence type="ECO:0000313" key="2">
    <source>
        <dbReference type="Proteomes" id="UP000692954"/>
    </source>
</evidence>
<evidence type="ECO:0000313" key="1">
    <source>
        <dbReference type="EMBL" id="CAD8061856.1"/>
    </source>
</evidence>
<comment type="caution">
    <text evidence="1">The sequence shown here is derived from an EMBL/GenBank/DDBJ whole genome shotgun (WGS) entry which is preliminary data.</text>
</comment>
<protein>
    <submittedName>
        <fullName evidence="1">Uncharacterized protein</fullName>
    </submittedName>
</protein>
<reference evidence="1" key="1">
    <citation type="submission" date="2021-01" db="EMBL/GenBank/DDBJ databases">
        <authorList>
            <consortium name="Genoscope - CEA"/>
            <person name="William W."/>
        </authorList>
    </citation>
    <scope>NUCLEOTIDE SEQUENCE</scope>
</reference>
<gene>
    <name evidence="1" type="ORF">PSON_ATCC_30995.1.T0160015</name>
</gene>
<name>A0A8S1LAQ1_9CILI</name>
<dbReference type="EMBL" id="CAJJDN010000016">
    <property type="protein sequence ID" value="CAD8061856.1"/>
    <property type="molecule type" value="Genomic_DNA"/>
</dbReference>
<sequence>MSWFNEKKKIRFKLISNQSNICSNDNIRFNQQEKVIIKESKQKIQGSINFIHLFKYLTEEIILKL</sequence>
<organism evidence="1 2">
    <name type="scientific">Paramecium sonneborni</name>
    <dbReference type="NCBI Taxonomy" id="65129"/>
    <lineage>
        <taxon>Eukaryota</taxon>
        <taxon>Sar</taxon>
        <taxon>Alveolata</taxon>
        <taxon>Ciliophora</taxon>
        <taxon>Intramacronucleata</taxon>
        <taxon>Oligohymenophorea</taxon>
        <taxon>Peniculida</taxon>
        <taxon>Parameciidae</taxon>
        <taxon>Paramecium</taxon>
    </lineage>
</organism>